<dbReference type="Proteomes" id="UP000095286">
    <property type="component" value="Unplaced"/>
</dbReference>
<dbReference type="WBParaSite" id="RSKR_0000710700.1">
    <property type="protein sequence ID" value="RSKR_0000710700.1"/>
    <property type="gene ID" value="RSKR_0000710700"/>
</dbReference>
<reference evidence="2" key="1">
    <citation type="submission" date="2016-11" db="UniProtKB">
        <authorList>
            <consortium name="WormBaseParasite"/>
        </authorList>
    </citation>
    <scope>IDENTIFICATION</scope>
    <source>
        <strain evidence="2">KR3021</strain>
    </source>
</reference>
<evidence type="ECO:0000313" key="1">
    <source>
        <dbReference type="Proteomes" id="UP000095286"/>
    </source>
</evidence>
<evidence type="ECO:0000313" key="2">
    <source>
        <dbReference type="WBParaSite" id="RSKR_0000710700.1"/>
    </source>
</evidence>
<protein>
    <submittedName>
        <fullName evidence="2">Protein kinase domain-containing protein</fullName>
    </submittedName>
</protein>
<proteinExistence type="predicted"/>
<organism evidence="1 2">
    <name type="scientific">Rhabditophanes sp. KR3021</name>
    <dbReference type="NCBI Taxonomy" id="114890"/>
    <lineage>
        <taxon>Eukaryota</taxon>
        <taxon>Metazoa</taxon>
        <taxon>Ecdysozoa</taxon>
        <taxon>Nematoda</taxon>
        <taxon>Chromadorea</taxon>
        <taxon>Rhabditida</taxon>
        <taxon>Tylenchina</taxon>
        <taxon>Panagrolaimomorpha</taxon>
        <taxon>Strongyloidoidea</taxon>
        <taxon>Alloionematidae</taxon>
        <taxon>Rhabditophanes</taxon>
    </lineage>
</organism>
<accession>A0AC35U3I1</accession>
<name>A0AC35U3I1_9BILA</name>
<sequence>MVNTVSALYDKYGRDLSYKNRGLLTSYYEVDFDNKHLFLGETDSIEHCIDSGSFGSIWQVIDPRNKRYVALKKVSNIFDSLQRVTMAFRELTILSNIHHDNVLNLRDVVIPSVKDHFCEMYLITEMMLASLCDHLDSGPVRMEKTKLFMYQIMHGVKYIHDSEIIHGDLKCENILMGHNNQLKICDFGFARKEGSEDFSTYGTIQFLAPEVLMGSRECDKSLDIWSVGCIMAELLSGDILFDEDTEMDMLFQICRVLGTPSTKVLARAKPEISEALKKRPHYSFSTDSLMYLSDEMTEKDAQLLENLLHLDCKLRYTADVALKSDFFVHGREKFHQEICTCCEHDEGCVVGVFPLELDEHDTFEIDSSWEEDLLEQSEEEIRKILFEKISSIAHGYLKIPLKLNTESEKWTELVDYNTNKLYESRTNSYEPVTKKQCRT</sequence>